<dbReference type="PANTHER" id="PTHR35093:SF8">
    <property type="entry name" value="OUTER MEMBRANE PROTEIN NMB0088-RELATED"/>
    <property type="match status" value="1"/>
</dbReference>
<feature type="chain" id="PRO_5004233179" evidence="8">
    <location>
        <begin position="23"/>
        <end position="391"/>
    </location>
</feature>
<reference evidence="9" key="1">
    <citation type="submission" date="2005-08" db="EMBL/GenBank/DDBJ databases">
        <title>Complete sequence of Dechloromonas aromatica RCB.</title>
        <authorList>
            <person name="Salinero K.K."/>
            <person name="Copeland A."/>
            <person name="Lucas S."/>
            <person name="Lapidus A."/>
            <person name="Barry K."/>
            <person name="Detter J.C."/>
            <person name="Glavina T."/>
            <person name="Hammon N."/>
            <person name="Israni S."/>
            <person name="Pitluck S."/>
            <person name="Di Bartolo G."/>
            <person name="Trong S."/>
            <person name="Schmutz J."/>
            <person name="Larimer F."/>
            <person name="Land M."/>
            <person name="Ivanova N."/>
            <person name="Richardson P."/>
        </authorList>
    </citation>
    <scope>NUCLEOTIDE SEQUENCE</scope>
    <source>
        <strain evidence="9">RCB</strain>
    </source>
</reference>
<evidence type="ECO:0000256" key="1">
    <source>
        <dbReference type="ARBA" id="ARBA00004571"/>
    </source>
</evidence>
<dbReference type="InterPro" id="IPR005017">
    <property type="entry name" value="OMPP1/FadL/TodX"/>
</dbReference>
<dbReference type="Pfam" id="PF03349">
    <property type="entry name" value="Toluene_X"/>
    <property type="match status" value="1"/>
</dbReference>
<dbReference type="KEGG" id="dar:Daro_1346"/>
<dbReference type="OrthoDB" id="19849at2"/>
<evidence type="ECO:0000256" key="4">
    <source>
        <dbReference type="ARBA" id="ARBA00022692"/>
    </source>
</evidence>
<evidence type="ECO:0000256" key="6">
    <source>
        <dbReference type="ARBA" id="ARBA00023136"/>
    </source>
</evidence>
<comment type="similarity">
    <text evidence="2">Belongs to the OmpP1/FadL family.</text>
</comment>
<evidence type="ECO:0000256" key="7">
    <source>
        <dbReference type="ARBA" id="ARBA00023237"/>
    </source>
</evidence>
<dbReference type="EMBL" id="CP000089">
    <property type="protein sequence ID" value="AAZ46095.1"/>
    <property type="molecule type" value="Genomic_DNA"/>
</dbReference>
<evidence type="ECO:0000256" key="5">
    <source>
        <dbReference type="ARBA" id="ARBA00022729"/>
    </source>
</evidence>
<organism evidence="9">
    <name type="scientific">Dechloromonas aromatica (strain RCB)</name>
    <dbReference type="NCBI Taxonomy" id="159087"/>
    <lineage>
        <taxon>Bacteria</taxon>
        <taxon>Pseudomonadati</taxon>
        <taxon>Pseudomonadota</taxon>
        <taxon>Betaproteobacteria</taxon>
        <taxon>Rhodocyclales</taxon>
        <taxon>Azonexaceae</taxon>
        <taxon>Dechloromonas</taxon>
    </lineage>
</organism>
<dbReference type="eggNOG" id="COG2067">
    <property type="taxonomic scope" value="Bacteria"/>
</dbReference>
<sequence>MKNSMRGFLAVTASLSASLAFATNGTMPHGYGIQAQGMGGVSVALPTDSLAAANNPAGMAFIGNRADLGMVWLKADRGADVPGLGYVSANEKTNYFLPEFGYNRDIGNGLSIGFSLVGNGVGTKYGRPIGPPTNSNAGSELMQLMALPTLSYRVNETNAFGVSLVGAYQRLKVNGVQHIGLDDQGFDSSFGYGIGVGWTGKVANIVTLGASYFSKTKMGKLDKYKTLLAGEGEFDIPERISVGVAVEATKNITIGTDFVRVNWHDVRSLGNSVTSPGALGASNGPGFGWRDQNIYRIGVDYRYSDALSLRAGYSAGDQIIPSDETTLNYLAPVTPRRHVSLGSKWGVSKETELSLVYTRALDEKVDGTGASAGFNPRHSQHWLGIAYGWKY</sequence>
<keyword evidence="6" id="KW-0472">Membrane</keyword>
<dbReference type="STRING" id="159087.Daro_1346"/>
<keyword evidence="3" id="KW-1134">Transmembrane beta strand</keyword>
<feature type="signal peptide" evidence="8">
    <location>
        <begin position="1"/>
        <end position="22"/>
    </location>
</feature>
<protein>
    <submittedName>
        <fullName evidence="9">Membrane protein involved in aromatic hydrocarbon degradation</fullName>
    </submittedName>
</protein>
<accession>Q47GD6</accession>
<keyword evidence="4" id="KW-0812">Transmembrane</keyword>
<dbReference type="HOGENOM" id="CLU_035981_1_0_4"/>
<evidence type="ECO:0000256" key="3">
    <source>
        <dbReference type="ARBA" id="ARBA00022452"/>
    </source>
</evidence>
<evidence type="ECO:0000256" key="2">
    <source>
        <dbReference type="ARBA" id="ARBA00008163"/>
    </source>
</evidence>
<proteinExistence type="inferred from homology"/>
<dbReference type="GO" id="GO:0015483">
    <property type="term" value="F:long-chain fatty acid transporting porin activity"/>
    <property type="evidence" value="ECO:0007669"/>
    <property type="project" value="TreeGrafter"/>
</dbReference>
<evidence type="ECO:0000313" key="9">
    <source>
        <dbReference type="EMBL" id="AAZ46095.1"/>
    </source>
</evidence>
<name>Q47GD6_DECAR</name>
<dbReference type="AlphaFoldDB" id="Q47GD6"/>
<dbReference type="Gene3D" id="2.40.160.60">
    <property type="entry name" value="Outer membrane protein transport protein (OMPP1/FadL/TodX)"/>
    <property type="match status" value="1"/>
</dbReference>
<keyword evidence="5 8" id="KW-0732">Signal</keyword>
<dbReference type="SUPFAM" id="SSF56935">
    <property type="entry name" value="Porins"/>
    <property type="match status" value="1"/>
</dbReference>
<keyword evidence="7" id="KW-0998">Cell outer membrane</keyword>
<dbReference type="PANTHER" id="PTHR35093">
    <property type="entry name" value="OUTER MEMBRANE PROTEIN NMB0088-RELATED"/>
    <property type="match status" value="1"/>
</dbReference>
<comment type="subcellular location">
    <subcellularLocation>
        <location evidence="1">Cell outer membrane</location>
        <topology evidence="1">Multi-pass membrane protein</topology>
    </subcellularLocation>
</comment>
<evidence type="ECO:0000256" key="8">
    <source>
        <dbReference type="SAM" id="SignalP"/>
    </source>
</evidence>
<gene>
    <name evidence="9" type="ordered locus">Daro_1346</name>
</gene>
<dbReference type="GO" id="GO:0009279">
    <property type="term" value="C:cell outer membrane"/>
    <property type="evidence" value="ECO:0007669"/>
    <property type="project" value="UniProtKB-SubCell"/>
</dbReference>